<dbReference type="Pfam" id="PF07678">
    <property type="entry name" value="TED_complement"/>
    <property type="match status" value="1"/>
</dbReference>
<evidence type="ECO:0000256" key="1">
    <source>
        <dbReference type="ARBA" id="ARBA00010556"/>
    </source>
</evidence>
<dbReference type="InterPro" id="IPR041246">
    <property type="entry name" value="Bact_MG10"/>
</dbReference>
<dbReference type="SMART" id="SM01359">
    <property type="entry name" value="A2M_N_2"/>
    <property type="match status" value="1"/>
</dbReference>
<dbReference type="Pfam" id="PF21142">
    <property type="entry name" value="A2M_bMG2"/>
    <property type="match status" value="1"/>
</dbReference>
<accession>A0ABQ0AGN8</accession>
<keyword evidence="3" id="KW-0677">Repeat</keyword>
<dbReference type="InterPro" id="IPR002890">
    <property type="entry name" value="MG2"/>
</dbReference>
<feature type="domain" description="Alpha-2-macroglobulin bait region" evidence="5">
    <location>
        <begin position="924"/>
        <end position="1068"/>
    </location>
</feature>
<evidence type="ECO:0000259" key="5">
    <source>
        <dbReference type="SMART" id="SM01359"/>
    </source>
</evidence>
<feature type="domain" description="Alpha-2-macroglobulin" evidence="6">
    <location>
        <begin position="1130"/>
        <end position="1219"/>
    </location>
</feature>
<comment type="similarity">
    <text evidence="1">Belongs to the protease inhibitor I39 (alpha-2-macroglobulin) family. Bacterial alpha-2-macroglobulin subfamily.</text>
</comment>
<dbReference type="InterPro" id="IPR011625">
    <property type="entry name" value="A2M_N_BRD"/>
</dbReference>
<dbReference type="SMART" id="SM01419">
    <property type="entry name" value="Thiol-ester_cl"/>
    <property type="match status" value="1"/>
</dbReference>
<gene>
    <name evidence="7" type="ORF">NBRC116598_04810</name>
</gene>
<dbReference type="Pfam" id="PF01835">
    <property type="entry name" value="MG2"/>
    <property type="match status" value="1"/>
</dbReference>
<keyword evidence="4" id="KW-1015">Disulfide bond</keyword>
<organism evidence="7 8">
    <name type="scientific">Pseudophaeobacter arcticus</name>
    <dbReference type="NCBI Taxonomy" id="385492"/>
    <lineage>
        <taxon>Bacteria</taxon>
        <taxon>Pseudomonadati</taxon>
        <taxon>Pseudomonadota</taxon>
        <taxon>Alphaproteobacteria</taxon>
        <taxon>Rhodobacterales</taxon>
        <taxon>Paracoccaceae</taxon>
        <taxon>Pseudophaeobacter</taxon>
    </lineage>
</organism>
<dbReference type="InterPro" id="IPR003609">
    <property type="entry name" value="Pan_app"/>
</dbReference>
<dbReference type="PIRSF" id="PIRSF038980">
    <property type="entry name" value="A2M_bac"/>
    <property type="match status" value="1"/>
</dbReference>
<evidence type="ECO:0000256" key="2">
    <source>
        <dbReference type="ARBA" id="ARBA00022729"/>
    </source>
</evidence>
<dbReference type="Pfam" id="PF17972">
    <property type="entry name" value="bMG5"/>
    <property type="match status" value="1"/>
</dbReference>
<keyword evidence="2" id="KW-0732">Signal</keyword>
<dbReference type="InterPro" id="IPR001599">
    <property type="entry name" value="Macroglobln_a2"/>
</dbReference>
<comment type="caution">
    <text evidence="7">The sequence shown here is derived from an EMBL/GenBank/DDBJ whole genome shotgun (WGS) entry which is preliminary data.</text>
</comment>
<dbReference type="CDD" id="cd02891">
    <property type="entry name" value="A2M_like"/>
    <property type="match status" value="1"/>
</dbReference>
<keyword evidence="8" id="KW-1185">Reference proteome</keyword>
<dbReference type="PANTHER" id="PTHR40094:SF1">
    <property type="entry name" value="UBIQUITIN DOMAIN-CONTAINING PROTEIN"/>
    <property type="match status" value="1"/>
</dbReference>
<dbReference type="PANTHER" id="PTHR40094">
    <property type="entry name" value="ALPHA-2-MACROGLOBULIN HOMOLOG"/>
    <property type="match status" value="1"/>
</dbReference>
<dbReference type="InterPro" id="IPR000177">
    <property type="entry name" value="Apple"/>
</dbReference>
<dbReference type="Gene3D" id="1.50.10.20">
    <property type="match status" value="1"/>
</dbReference>
<dbReference type="Pfam" id="PF00024">
    <property type="entry name" value="PAN_1"/>
    <property type="match status" value="1"/>
</dbReference>
<dbReference type="InterPro" id="IPR049120">
    <property type="entry name" value="A2M_bMG2"/>
</dbReference>
<dbReference type="Pfam" id="PF11974">
    <property type="entry name" value="bMG3"/>
    <property type="match status" value="1"/>
</dbReference>
<dbReference type="Pfam" id="PF17973">
    <property type="entry name" value="bMG10"/>
    <property type="match status" value="1"/>
</dbReference>
<sequence>MDTDYYGSDLQALFDTDLASCQAACSAQDSCAGFSYNSRSNACFPKQNMQSASQFVGAISALKQDQPAALLAQGAARAKRLTSLRDADFKNAYQIAAEMGRQFPSEGAALEDMVAAARIQARGGNTKGALRWLAQAVALSDEAGLWAEYSAVLLRHSDNQSGSSAKREARKQALAAGLNAYLRASSGEVQVNGLVAAARALEKLGRGRDMLPLLRLAEEIAPRRDTARLLDRMIEKYGFRVTDSRVQSDSATPRLCVEFSEPLLLSGVTYEDYLKLSAPGIVATAEGRELCVEGLEHGRRYQMTLRSGLPAGNGDALIKDVELTHYIGDRSPAVRFPGRAYVLAKTDQAALPVETVNLTELTLQLRRVSDRNLLRSLQEGYFGRPLSQWQEEDFARDIAEEVWSGTAVVQNTLNQDMTTRLPLAEAIADQPVGIYVLSASYKGADPYEDPSANQWFVLTDLGLSTMSGSDGLHVQVQGLSDAKPRAGVEVTLISNANAVLGTATSDATGYAHFAPGLARGRGGSAAAMIQAQVMGATEVEDFAFLSLKDAAFDLSDRGVEGRPSPGPVDVFLATDRGAYRAGEAIHVTALTRDSAAQAIQDLPLTAILTRPDGVEYSRHVSTGGNMGGHVFDLPVGSTAPRGTWRLEIKSDVKAPALASRQILVEDFMPERIDFDQSIANSGNLAPGEFAKLDISARYLFGAPGADLGIDGDLRLRPVSTLAKWPGYHFGRYDAPNDSQRNYFGGDKTDASGAARLTVELPVVEATGQPFEASLTTRLTDGSGRPVERRMDLPVSPSGPILGIKPLFDEVVAEGTEAGFELVALSPDQQPMPMRVKWSLNRIETRYHWYQLYGNWNWERSTRRKSIATGEALLGETPVLLSTPTDWGRYELVVERLDGAYVEAALDFYAGWYAPADASATPDRLEMSLDADSYQPGDTAQLRLVPQSAGTALISVLSNQVIERHAVEVEAGEVLVPLTVTQDWGSGAYVTAMMLQPLTGKTSRTPTRALGLAHATITQPGQELEVAIEVPEVARPRSTETAQIKVTGAKPGEQVWLTVAAVDLGILNLTGFKSPDPSAHYHGQRRLGMELRDIYGRLIDPGNGALGQLRSGGDADRGMQMQSPPPTQDLVAFFSGAVQVDASGMVAFPMDLPAFNGTVRLMAMAWSGAAVGQAEADMLVRDPVVVTASLPRFLAPGDQSRINIELVHADGPAGEMTLLAQSLGAGITLGNLPGSITLGDQGKAVLELPVTATDVGDPEVVLSLITPDGKHLSQVLRLPVRANDPVLATTRRFTLNKGSNFELTEDVFAGLRPGTARAVLSAGPLAKFDVPGLLASLDQYPYGCTEQVTSKALPLLYLSSVAQSLGLGRGPQVKERIQSAIQRVLTRQASNGAFGLWRAESGDFWLDAYASDFLSRARRQGHEVPEAAFVRAMDNLRNRLNYASDFDEGGEDVAYALLVLTREGAASMGDLRYYADVKARAFATPLAAAQLGGALAAYGDQRRADRMFARAGELLQRAEQEGPVWRADYGTQRRDAAAVLALITEAGSDVISAETLSTRVSTNTTRMSTQESAWTLLAAHALIKNPESSGMLINGQPSDGPFVQIDGGQSLPDMSITSASGAVTDLTLTTLGVPEVPPAAGGYGYTITRSYYSLEGQELDGTAFEIGDRFVTVLRVTPHETVGARLMISDPLAAGIEIDNPNLLRSGDLRDLAWLKPTSAEHAEFRSDRFLAAIDLSGRKTATLAYISRAVTPGTFHRPAAQVEDMYRPAYRAHTAAGSVVIR</sequence>
<dbReference type="InterPro" id="IPR008930">
    <property type="entry name" value="Terpenoid_cyclase/PrenylTrfase"/>
</dbReference>
<dbReference type="Pfam" id="PF17962">
    <property type="entry name" value="bMG6"/>
    <property type="match status" value="1"/>
</dbReference>
<dbReference type="RefSeq" id="WP_353397052.1">
    <property type="nucleotide sequence ID" value="NZ_BAABWU010000001.1"/>
</dbReference>
<dbReference type="InterPro" id="IPR026284">
    <property type="entry name" value="A2MG_proteobact"/>
</dbReference>
<proteinExistence type="inferred from homology"/>
<dbReference type="Gene3D" id="2.60.40.1930">
    <property type="match status" value="1"/>
</dbReference>
<dbReference type="EMBL" id="BAABWU010000001">
    <property type="protein sequence ID" value="GAA6195037.1"/>
    <property type="molecule type" value="Genomic_DNA"/>
</dbReference>
<name>A0ABQ0AGN8_9RHOB</name>
<evidence type="ECO:0000259" key="6">
    <source>
        <dbReference type="SMART" id="SM01360"/>
    </source>
</evidence>
<dbReference type="CDD" id="cd01100">
    <property type="entry name" value="APPLE_Factor_XI_like"/>
    <property type="match status" value="1"/>
</dbReference>
<dbReference type="InterPro" id="IPR051802">
    <property type="entry name" value="YfhM-like"/>
</dbReference>
<evidence type="ECO:0000256" key="3">
    <source>
        <dbReference type="ARBA" id="ARBA00022737"/>
    </source>
</evidence>
<evidence type="ECO:0000256" key="4">
    <source>
        <dbReference type="ARBA" id="ARBA00023157"/>
    </source>
</evidence>
<dbReference type="InterPro" id="IPR041462">
    <property type="entry name" value="Bact_A2M_MG6"/>
</dbReference>
<dbReference type="InterPro" id="IPR041203">
    <property type="entry name" value="Bact_A2M_MG5"/>
</dbReference>
<evidence type="ECO:0000313" key="7">
    <source>
        <dbReference type="EMBL" id="GAA6195037.1"/>
    </source>
</evidence>
<dbReference type="InterPro" id="IPR047565">
    <property type="entry name" value="Alpha-macroglob_thiol-ester_cl"/>
</dbReference>
<dbReference type="InterPro" id="IPR011626">
    <property type="entry name" value="Alpha-macroglobulin_TED"/>
</dbReference>
<dbReference type="Pfam" id="PF00207">
    <property type="entry name" value="A2M"/>
    <property type="match status" value="1"/>
</dbReference>
<dbReference type="Proteomes" id="UP001441944">
    <property type="component" value="Unassembled WGS sequence"/>
</dbReference>
<dbReference type="SMART" id="SM01360">
    <property type="entry name" value="A2M"/>
    <property type="match status" value="1"/>
</dbReference>
<dbReference type="Pfam" id="PF07703">
    <property type="entry name" value="A2M_BRD"/>
    <property type="match status" value="1"/>
</dbReference>
<protein>
    <submittedName>
        <fullName evidence="7">Alpha-2-macroglobulin family protein</fullName>
    </submittedName>
</protein>
<evidence type="ECO:0000313" key="8">
    <source>
        <dbReference type="Proteomes" id="UP001441944"/>
    </source>
</evidence>
<dbReference type="SUPFAM" id="SSF48239">
    <property type="entry name" value="Terpenoid cyclases/Protein prenyltransferases"/>
    <property type="match status" value="1"/>
</dbReference>
<dbReference type="Gene3D" id="3.50.4.10">
    <property type="entry name" value="Hepatocyte Growth Factor"/>
    <property type="match status" value="1"/>
</dbReference>
<dbReference type="InterPro" id="IPR021868">
    <property type="entry name" value="Alpha_2_Macroglob_MG3"/>
</dbReference>
<reference evidence="7 8" key="1">
    <citation type="submission" date="2024-04" db="EMBL/GenBank/DDBJ databases">
        <title>Draft genome sequence of Pseudophaeobacter arcticus NBRC 116598.</title>
        <authorList>
            <person name="Miyakawa T."/>
            <person name="Kusuya Y."/>
            <person name="Miura T."/>
        </authorList>
    </citation>
    <scope>NUCLEOTIDE SEQUENCE [LARGE SCALE GENOMIC DNA]</scope>
    <source>
        <strain evidence="7 8">SU-CL00105</strain>
    </source>
</reference>